<gene>
    <name evidence="2" type="ORF">CK510_06770</name>
</gene>
<dbReference type="InterPro" id="IPR002734">
    <property type="entry name" value="RibDG_C"/>
</dbReference>
<sequence>MTKFILYIATSVDGYIARSDGSVDWLPSPEVDGEDYGYGKFYDSIDALVMGSTTYEQILEFGDWQYPGKLSYVFTSRNLSTKRNNILFVKGGIEEVILDMNRRGYKRVWLVGGGNIISSFLNKGLVDEYIITIIPIILGSGISLFQSVSELKLNFVGIKSYNSSAVELRYKKDDAKI</sequence>
<keyword evidence="3" id="KW-1185">Reference proteome</keyword>
<dbReference type="AlphaFoldDB" id="A0A2A2TM60"/>
<dbReference type="GO" id="GO:0009231">
    <property type="term" value="P:riboflavin biosynthetic process"/>
    <property type="evidence" value="ECO:0007669"/>
    <property type="project" value="InterPro"/>
</dbReference>
<dbReference type="Pfam" id="PF01872">
    <property type="entry name" value="RibD_C"/>
    <property type="match status" value="1"/>
</dbReference>
<reference evidence="2 3" key="1">
    <citation type="submission" date="2017-08" db="EMBL/GenBank/DDBJ databases">
        <title>Draft genome sequence of filamentous cyanobacterium Calothrix elsteri CCALA 953.</title>
        <authorList>
            <person name="Gagunashvili A.N."/>
            <person name="Elster J."/>
            <person name="Andresson O.S."/>
        </authorList>
    </citation>
    <scope>NUCLEOTIDE SEQUENCE [LARGE SCALE GENOMIC DNA]</scope>
    <source>
        <strain evidence="2 3">CCALA 953</strain>
    </source>
</reference>
<organism evidence="2 3">
    <name type="scientific">Brunnivagina elsteri CCALA 953</name>
    <dbReference type="NCBI Taxonomy" id="987040"/>
    <lineage>
        <taxon>Bacteria</taxon>
        <taxon>Bacillati</taxon>
        <taxon>Cyanobacteriota</taxon>
        <taxon>Cyanophyceae</taxon>
        <taxon>Nostocales</taxon>
        <taxon>Calotrichaceae</taxon>
        <taxon>Brunnivagina</taxon>
    </lineage>
</organism>
<dbReference type="OrthoDB" id="195113at2"/>
<accession>A0A2A2TM60</accession>
<evidence type="ECO:0000259" key="1">
    <source>
        <dbReference type="Pfam" id="PF01872"/>
    </source>
</evidence>
<dbReference type="InterPro" id="IPR050765">
    <property type="entry name" value="Riboflavin_Biosynth_HTPR"/>
</dbReference>
<evidence type="ECO:0000313" key="3">
    <source>
        <dbReference type="Proteomes" id="UP000218238"/>
    </source>
</evidence>
<dbReference type="Proteomes" id="UP000218238">
    <property type="component" value="Unassembled WGS sequence"/>
</dbReference>
<dbReference type="GO" id="GO:0008703">
    <property type="term" value="F:5-amino-6-(5-phosphoribosylamino)uracil reductase activity"/>
    <property type="evidence" value="ECO:0007669"/>
    <property type="project" value="InterPro"/>
</dbReference>
<dbReference type="InterPro" id="IPR024072">
    <property type="entry name" value="DHFR-like_dom_sf"/>
</dbReference>
<dbReference type="EMBL" id="NTFS01000049">
    <property type="protein sequence ID" value="PAX59502.1"/>
    <property type="molecule type" value="Genomic_DNA"/>
</dbReference>
<dbReference type="PANTHER" id="PTHR38011:SF11">
    <property type="entry name" value="2,5-DIAMINO-6-RIBOSYLAMINO-4(3H)-PYRIMIDINONE 5'-PHOSPHATE REDUCTASE"/>
    <property type="match status" value="1"/>
</dbReference>
<proteinExistence type="predicted"/>
<dbReference type="SUPFAM" id="SSF53597">
    <property type="entry name" value="Dihydrofolate reductase-like"/>
    <property type="match status" value="1"/>
</dbReference>
<name>A0A2A2TM60_9CYAN</name>
<protein>
    <submittedName>
        <fullName evidence="2">Deaminase</fullName>
    </submittedName>
</protein>
<dbReference type="RefSeq" id="WP_095720970.1">
    <property type="nucleotide sequence ID" value="NZ_NTFS01000049.1"/>
</dbReference>
<evidence type="ECO:0000313" key="2">
    <source>
        <dbReference type="EMBL" id="PAX59502.1"/>
    </source>
</evidence>
<dbReference type="Gene3D" id="3.40.430.10">
    <property type="entry name" value="Dihydrofolate Reductase, subunit A"/>
    <property type="match status" value="1"/>
</dbReference>
<comment type="caution">
    <text evidence="2">The sequence shown here is derived from an EMBL/GenBank/DDBJ whole genome shotgun (WGS) entry which is preliminary data.</text>
</comment>
<dbReference type="PANTHER" id="PTHR38011">
    <property type="entry name" value="DIHYDROFOLATE REDUCTASE FAMILY PROTEIN (AFU_ORTHOLOGUE AFUA_8G06820)"/>
    <property type="match status" value="1"/>
</dbReference>
<feature type="domain" description="Bacterial bifunctional deaminase-reductase C-terminal" evidence="1">
    <location>
        <begin position="4"/>
        <end position="162"/>
    </location>
</feature>